<evidence type="ECO:0000313" key="9">
    <source>
        <dbReference type="Proteomes" id="UP000325672"/>
    </source>
</evidence>
<dbReference type="GeneID" id="43643780"/>
<keyword evidence="6" id="KW-0539">Nucleus</keyword>
<dbReference type="AlphaFoldDB" id="A0A5N6T1V8"/>
<feature type="domain" description="Zn(2)-C6 fungal-type" evidence="7">
    <location>
        <begin position="38"/>
        <end position="65"/>
    </location>
</feature>
<evidence type="ECO:0000259" key="7">
    <source>
        <dbReference type="Pfam" id="PF00172"/>
    </source>
</evidence>
<evidence type="ECO:0000256" key="5">
    <source>
        <dbReference type="ARBA" id="ARBA00023163"/>
    </source>
</evidence>
<gene>
    <name evidence="8" type="ORF">BDV38DRAFT_28152</name>
</gene>
<dbReference type="PANTHER" id="PTHR36206">
    <property type="entry name" value="ASPERCRYPTIN BIOSYNTHESIS CLUSTER-SPECIFIC TRANSCRIPTION REGULATOR ATNN-RELATED"/>
    <property type="match status" value="1"/>
</dbReference>
<dbReference type="GO" id="GO:0003677">
    <property type="term" value="F:DNA binding"/>
    <property type="evidence" value="ECO:0007669"/>
    <property type="project" value="UniProtKB-KW"/>
</dbReference>
<dbReference type="PANTHER" id="PTHR36206:SF16">
    <property type="entry name" value="TRANSCRIPTION FACTOR DOMAIN-CONTAINING PROTEIN-RELATED"/>
    <property type="match status" value="1"/>
</dbReference>
<evidence type="ECO:0000256" key="6">
    <source>
        <dbReference type="ARBA" id="ARBA00023242"/>
    </source>
</evidence>
<dbReference type="Pfam" id="PF11951">
    <property type="entry name" value="Fungal_trans_2"/>
    <property type="match status" value="1"/>
</dbReference>
<dbReference type="GO" id="GO:0008270">
    <property type="term" value="F:zinc ion binding"/>
    <property type="evidence" value="ECO:0007669"/>
    <property type="project" value="InterPro"/>
</dbReference>
<evidence type="ECO:0000256" key="3">
    <source>
        <dbReference type="ARBA" id="ARBA00023015"/>
    </source>
</evidence>
<keyword evidence="9" id="KW-1185">Reference proteome</keyword>
<proteinExistence type="predicted"/>
<dbReference type="GO" id="GO:0000981">
    <property type="term" value="F:DNA-binding transcription factor activity, RNA polymerase II-specific"/>
    <property type="evidence" value="ECO:0007669"/>
    <property type="project" value="InterPro"/>
</dbReference>
<organism evidence="8 9">
    <name type="scientific">Aspergillus pseudotamarii</name>
    <dbReference type="NCBI Taxonomy" id="132259"/>
    <lineage>
        <taxon>Eukaryota</taxon>
        <taxon>Fungi</taxon>
        <taxon>Dikarya</taxon>
        <taxon>Ascomycota</taxon>
        <taxon>Pezizomycotina</taxon>
        <taxon>Eurotiomycetes</taxon>
        <taxon>Eurotiomycetidae</taxon>
        <taxon>Eurotiales</taxon>
        <taxon>Aspergillaceae</taxon>
        <taxon>Aspergillus</taxon>
        <taxon>Aspergillus subgen. Circumdati</taxon>
    </lineage>
</organism>
<evidence type="ECO:0000256" key="2">
    <source>
        <dbReference type="ARBA" id="ARBA00022833"/>
    </source>
</evidence>
<dbReference type="Pfam" id="PF00172">
    <property type="entry name" value="Zn_clus"/>
    <property type="match status" value="1"/>
</dbReference>
<evidence type="ECO:0000313" key="8">
    <source>
        <dbReference type="EMBL" id="KAE8140273.1"/>
    </source>
</evidence>
<keyword evidence="1" id="KW-0479">Metal-binding</keyword>
<keyword evidence="4" id="KW-0238">DNA-binding</keyword>
<dbReference type="InterPro" id="IPR001138">
    <property type="entry name" value="Zn2Cys6_DnaBD"/>
</dbReference>
<evidence type="ECO:0000256" key="1">
    <source>
        <dbReference type="ARBA" id="ARBA00022723"/>
    </source>
</evidence>
<protein>
    <recommendedName>
        <fullName evidence="7">Zn(2)-C6 fungal-type domain-containing protein</fullName>
    </recommendedName>
</protein>
<dbReference type="EMBL" id="ML743562">
    <property type="protein sequence ID" value="KAE8140273.1"/>
    <property type="molecule type" value="Genomic_DNA"/>
</dbReference>
<reference evidence="8 9" key="1">
    <citation type="submission" date="2019-04" db="EMBL/GenBank/DDBJ databases">
        <title>Friends and foes A comparative genomics study of 23 Aspergillus species from section Flavi.</title>
        <authorList>
            <consortium name="DOE Joint Genome Institute"/>
            <person name="Kjaerbolling I."/>
            <person name="Vesth T."/>
            <person name="Frisvad J.C."/>
            <person name="Nybo J.L."/>
            <person name="Theobald S."/>
            <person name="Kildgaard S."/>
            <person name="Isbrandt T."/>
            <person name="Kuo A."/>
            <person name="Sato A."/>
            <person name="Lyhne E.K."/>
            <person name="Kogle M.E."/>
            <person name="Wiebenga A."/>
            <person name="Kun R.S."/>
            <person name="Lubbers R.J."/>
            <person name="Makela M.R."/>
            <person name="Barry K."/>
            <person name="Chovatia M."/>
            <person name="Clum A."/>
            <person name="Daum C."/>
            <person name="Haridas S."/>
            <person name="He G."/>
            <person name="LaButti K."/>
            <person name="Lipzen A."/>
            <person name="Mondo S."/>
            <person name="Riley R."/>
            <person name="Salamov A."/>
            <person name="Simmons B.A."/>
            <person name="Magnuson J.K."/>
            <person name="Henrissat B."/>
            <person name="Mortensen U.H."/>
            <person name="Larsen T.O."/>
            <person name="Devries R.P."/>
            <person name="Grigoriev I.V."/>
            <person name="Machida M."/>
            <person name="Baker S.E."/>
            <person name="Andersen M.R."/>
        </authorList>
    </citation>
    <scope>NUCLEOTIDE SEQUENCE [LARGE SCALE GENOMIC DNA]</scope>
    <source>
        <strain evidence="8 9">CBS 117625</strain>
    </source>
</reference>
<name>A0A5N6T1V8_ASPPS</name>
<keyword evidence="2" id="KW-0862">Zinc</keyword>
<dbReference type="Proteomes" id="UP000325672">
    <property type="component" value="Unassembled WGS sequence"/>
</dbReference>
<sequence length="556" mass="63793">MTRKQSCQKRSTTGCRTCRFVDICTLNSIFQPTNVINRARRVKCDETPGTCKRCKDSGWKCEGYDFARLSNLRKEDRGIMSSLTLYRASQGLPGVGPEEKRGFAFFQHLSIPNLTGFFNTSLWTNLILPMSHEEPAVTHALVAVSVLHEDMEVRGVPLVREDLACRRHRFALGQYGRSLAILNKRRHSQDPKFREVVLTCCYLFVAFDLMRGRYDPAMRHLKQGLAIIEEAHSWESPEMVSTRSPPIAKPLQIALTRFRDHSYFFGLNPNRSAIGDQAPLSEYGFSTLYDARNALDDVVRGLIVLMIAEKQLATDDHGADRLVALFKMKRDIKRQFNQYKTRLDYSESHSLHIQDQKDLRGLKILRLHHLNYDLVLESVLVEDDRSLLISHVDGFRQILDLCEQIANSFQDKSGSHSRPSLVLEMGVNASLFFVFWKCHDFSLRLRALTLLEEWPHREGPWDSRRLVTFAKQTLDLEFDMLASSSDPQAPMRLEISSLEVRDDKMESVIEYNIRGQSQEVLGQRRVVLLDEEASGDSTLSFCLRTQRYIHSINSAC</sequence>
<dbReference type="OrthoDB" id="3172332at2759"/>
<evidence type="ECO:0000256" key="4">
    <source>
        <dbReference type="ARBA" id="ARBA00023125"/>
    </source>
</evidence>
<dbReference type="InterPro" id="IPR052360">
    <property type="entry name" value="Transcr_Regulatory_Proteins"/>
</dbReference>
<dbReference type="RefSeq" id="XP_031916336.1">
    <property type="nucleotide sequence ID" value="XM_032059570.1"/>
</dbReference>
<keyword evidence="3" id="KW-0805">Transcription regulation</keyword>
<dbReference type="InterPro" id="IPR021858">
    <property type="entry name" value="Fun_TF"/>
</dbReference>
<accession>A0A5N6T1V8</accession>
<keyword evidence="5" id="KW-0804">Transcription</keyword>
<dbReference type="CDD" id="cd00067">
    <property type="entry name" value="GAL4"/>
    <property type="match status" value="1"/>
</dbReference>